<dbReference type="KEGG" id="vpy:HZI73_00520"/>
<evidence type="ECO:0000259" key="1">
    <source>
        <dbReference type="Pfam" id="PF08241"/>
    </source>
</evidence>
<dbReference type="GO" id="GO:0008757">
    <property type="term" value="F:S-adenosylmethionine-dependent methyltransferase activity"/>
    <property type="evidence" value="ECO:0007669"/>
    <property type="project" value="InterPro"/>
</dbReference>
<feature type="domain" description="Methyltransferase type 11" evidence="1">
    <location>
        <begin position="54"/>
        <end position="147"/>
    </location>
</feature>
<dbReference type="InterPro" id="IPR013216">
    <property type="entry name" value="Methyltransf_11"/>
</dbReference>
<dbReference type="GO" id="GO:0032259">
    <property type="term" value="P:methylation"/>
    <property type="evidence" value="ECO:0007669"/>
    <property type="project" value="UniProtKB-KW"/>
</dbReference>
<reference evidence="2" key="1">
    <citation type="submission" date="2020-07" db="EMBL/GenBank/DDBJ databases">
        <title>Vallitalea pronyensis genome.</title>
        <authorList>
            <person name="Postec A."/>
        </authorList>
    </citation>
    <scope>NUCLEOTIDE SEQUENCE</scope>
    <source>
        <strain evidence="2">FatNI3</strain>
    </source>
</reference>
<sequence>MSDNYVCVKEHYDTLIIEGDDPCHDSKELQKYMERWTGDKFIELLDIDKDKVILEVGIGTGRIARKVLAQGCKKLVGMDISPLTLKRASENLVDYKNVELVEGDIIEYLGTERYDTAYSVLTFMHIDDKKQALKSIINSLKMEGNIVLSVDSNQDDYIDYGNRKIHVFPSDINQIIGYLEELGCVTTEIIKLEDNNMEIATVIKAVKNTNIHNIEYLK</sequence>
<keyword evidence="3" id="KW-1185">Reference proteome</keyword>
<name>A0A8J8MGH0_9FIRM</name>
<gene>
    <name evidence="2" type="ORF">HZI73_00520</name>
</gene>
<protein>
    <submittedName>
        <fullName evidence="2">Methyltransferase domain-containing protein</fullName>
    </submittedName>
</protein>
<dbReference type="EMBL" id="CP058649">
    <property type="protein sequence ID" value="QUI20883.1"/>
    <property type="molecule type" value="Genomic_DNA"/>
</dbReference>
<dbReference type="AlphaFoldDB" id="A0A8J8MGH0"/>
<dbReference type="SUPFAM" id="SSF53335">
    <property type="entry name" value="S-adenosyl-L-methionine-dependent methyltransferases"/>
    <property type="match status" value="1"/>
</dbReference>
<dbReference type="InterPro" id="IPR029063">
    <property type="entry name" value="SAM-dependent_MTases_sf"/>
</dbReference>
<dbReference type="PANTHER" id="PTHR43861">
    <property type="entry name" value="TRANS-ACONITATE 2-METHYLTRANSFERASE-RELATED"/>
    <property type="match status" value="1"/>
</dbReference>
<dbReference type="CDD" id="cd02440">
    <property type="entry name" value="AdoMet_MTases"/>
    <property type="match status" value="1"/>
</dbReference>
<keyword evidence="2" id="KW-0808">Transferase</keyword>
<organism evidence="2 3">
    <name type="scientific">Vallitalea pronyensis</name>
    <dbReference type="NCBI Taxonomy" id="1348613"/>
    <lineage>
        <taxon>Bacteria</taxon>
        <taxon>Bacillati</taxon>
        <taxon>Bacillota</taxon>
        <taxon>Clostridia</taxon>
        <taxon>Lachnospirales</taxon>
        <taxon>Vallitaleaceae</taxon>
        <taxon>Vallitalea</taxon>
    </lineage>
</organism>
<dbReference type="Gene3D" id="3.40.50.150">
    <property type="entry name" value="Vaccinia Virus protein VP39"/>
    <property type="match status" value="1"/>
</dbReference>
<dbReference type="RefSeq" id="WP_212696342.1">
    <property type="nucleotide sequence ID" value="NZ_CP058649.1"/>
</dbReference>
<keyword evidence="2" id="KW-0489">Methyltransferase</keyword>
<dbReference type="Pfam" id="PF08241">
    <property type="entry name" value="Methyltransf_11"/>
    <property type="match status" value="1"/>
</dbReference>
<evidence type="ECO:0000313" key="3">
    <source>
        <dbReference type="Proteomes" id="UP000683246"/>
    </source>
</evidence>
<dbReference type="Proteomes" id="UP000683246">
    <property type="component" value="Chromosome"/>
</dbReference>
<accession>A0A8J8MGH0</accession>
<evidence type="ECO:0000313" key="2">
    <source>
        <dbReference type="EMBL" id="QUI20883.1"/>
    </source>
</evidence>
<proteinExistence type="predicted"/>